<gene>
    <name evidence="2" type="ORF">GSOID_T00024473001</name>
</gene>
<dbReference type="AlphaFoldDB" id="E4YG25"/>
<accession>E4YG25</accession>
<feature type="region of interest" description="Disordered" evidence="1">
    <location>
        <begin position="438"/>
        <end position="470"/>
    </location>
</feature>
<proteinExistence type="predicted"/>
<feature type="compositionally biased region" description="Basic and acidic residues" evidence="1">
    <location>
        <begin position="298"/>
        <end position="321"/>
    </location>
</feature>
<name>E4YG25_OIKDI</name>
<feature type="region of interest" description="Disordered" evidence="1">
    <location>
        <begin position="1"/>
        <end position="36"/>
    </location>
</feature>
<feature type="region of interest" description="Disordered" evidence="1">
    <location>
        <begin position="223"/>
        <end position="392"/>
    </location>
</feature>
<dbReference type="EMBL" id="FN654508">
    <property type="protein sequence ID" value="CBY34449.1"/>
    <property type="molecule type" value="Genomic_DNA"/>
</dbReference>
<feature type="compositionally biased region" description="Basic residues" evidence="1">
    <location>
        <begin position="364"/>
        <end position="381"/>
    </location>
</feature>
<dbReference type="Proteomes" id="UP000011014">
    <property type="component" value="Unassembled WGS sequence"/>
</dbReference>
<evidence type="ECO:0000313" key="2">
    <source>
        <dbReference type="EMBL" id="CBY34449.1"/>
    </source>
</evidence>
<protein>
    <submittedName>
        <fullName evidence="2">Uncharacterized protein</fullName>
    </submittedName>
</protein>
<sequence>MPELPENSRAKIEGLPDRSPSRLGFSRARPEISEPRKPEWAALVQFESKTRKAHLKQLLETTLSEAGFDPTRFDFLTGLQIPSPEKVASTPARPAALKRIDTPAARRSRRLSNQSSDGESSDVEVRKPVRRKLLKNLESVKEEADIDEPPVPVVAAKTPSRRSRRLSNHNVEVDDTQKALAIPLTLDEEDEKPDDDDKNVENVCCDSGSPIISIVKRPVSITIESDSEEEKTAEKIEADVEQKEETEKSEEKLEDKEEEKNIHAEVENEEPMNEKSNERLENETKEDGIASMISKSFEASKESEVKESIESAMPEQEHLKEEEDENENKIPFQENEADDNEGIQTSGELNPEILEALEKTENTRKRKIKWASKKRPSKKKITAFPDDRGMHAMPSSFLDKIDSRCQSAVEFKNKMMGRHDSSRMSQEKSYAQLLKMDKSRRQKEAKQRARKGFFKKQKLESKKTAATKLI</sequence>
<feature type="compositionally biased region" description="Acidic residues" evidence="1">
    <location>
        <begin position="186"/>
        <end position="198"/>
    </location>
</feature>
<evidence type="ECO:0000256" key="1">
    <source>
        <dbReference type="SAM" id="MobiDB-lite"/>
    </source>
</evidence>
<feature type="region of interest" description="Disordered" evidence="1">
    <location>
        <begin position="80"/>
        <end position="206"/>
    </location>
</feature>
<feature type="compositionally biased region" description="Basic and acidic residues" evidence="1">
    <location>
        <begin position="1"/>
        <end position="20"/>
    </location>
</feature>
<feature type="compositionally biased region" description="Basic and acidic residues" evidence="1">
    <location>
        <begin position="438"/>
        <end position="447"/>
    </location>
</feature>
<reference evidence="2" key="1">
    <citation type="journal article" date="2010" name="Science">
        <title>Plasticity of animal genome architecture unmasked by rapid evolution of a pelagic tunicate.</title>
        <authorList>
            <person name="Denoeud F."/>
            <person name="Henriet S."/>
            <person name="Mungpakdee S."/>
            <person name="Aury J.M."/>
            <person name="Da Silva C."/>
            <person name="Brinkmann H."/>
            <person name="Mikhaleva J."/>
            <person name="Olsen L.C."/>
            <person name="Jubin C."/>
            <person name="Canestro C."/>
            <person name="Bouquet J.M."/>
            <person name="Danks G."/>
            <person name="Poulain J."/>
            <person name="Campsteijn C."/>
            <person name="Adamski M."/>
            <person name="Cross I."/>
            <person name="Yadetie F."/>
            <person name="Muffato M."/>
            <person name="Louis A."/>
            <person name="Butcher S."/>
            <person name="Tsagkogeorga G."/>
            <person name="Konrad A."/>
            <person name="Singh S."/>
            <person name="Jensen M.F."/>
            <person name="Cong E.H."/>
            <person name="Eikeseth-Otteraa H."/>
            <person name="Noel B."/>
            <person name="Anthouard V."/>
            <person name="Porcel B.M."/>
            <person name="Kachouri-Lafond R."/>
            <person name="Nishino A."/>
            <person name="Ugolini M."/>
            <person name="Chourrout P."/>
            <person name="Nishida H."/>
            <person name="Aasland R."/>
            <person name="Huzurbazar S."/>
            <person name="Westhof E."/>
            <person name="Delsuc F."/>
            <person name="Lehrach H."/>
            <person name="Reinhardt R."/>
            <person name="Weissenbach J."/>
            <person name="Roy S.W."/>
            <person name="Artiguenave F."/>
            <person name="Postlethwait J.H."/>
            <person name="Manak J.R."/>
            <person name="Thompson E.M."/>
            <person name="Jaillon O."/>
            <person name="Du Pasquier L."/>
            <person name="Boudinot P."/>
            <person name="Liberles D.A."/>
            <person name="Volff J.N."/>
            <person name="Philippe H."/>
            <person name="Lenhard B."/>
            <person name="Roest Crollius H."/>
            <person name="Wincker P."/>
            <person name="Chourrout D."/>
        </authorList>
    </citation>
    <scope>NUCLEOTIDE SEQUENCE [LARGE SCALE GENOMIC DNA]</scope>
</reference>
<feature type="compositionally biased region" description="Basic and acidic residues" evidence="1">
    <location>
        <begin position="230"/>
        <end position="288"/>
    </location>
</feature>
<organism evidence="2">
    <name type="scientific">Oikopleura dioica</name>
    <name type="common">Tunicate</name>
    <dbReference type="NCBI Taxonomy" id="34765"/>
    <lineage>
        <taxon>Eukaryota</taxon>
        <taxon>Metazoa</taxon>
        <taxon>Chordata</taxon>
        <taxon>Tunicata</taxon>
        <taxon>Appendicularia</taxon>
        <taxon>Copelata</taxon>
        <taxon>Oikopleuridae</taxon>
        <taxon>Oikopleura</taxon>
    </lineage>
</organism>